<dbReference type="Proteomes" id="UP000193623">
    <property type="component" value="Unassembled WGS sequence"/>
</dbReference>
<evidence type="ECO:0000313" key="2">
    <source>
        <dbReference type="Proteomes" id="UP000193623"/>
    </source>
</evidence>
<dbReference type="EMBL" id="FWFT01000004">
    <property type="protein sequence ID" value="SLN50295.1"/>
    <property type="molecule type" value="Genomic_DNA"/>
</dbReference>
<evidence type="ECO:0000313" key="1">
    <source>
        <dbReference type="EMBL" id="SLN50295.1"/>
    </source>
</evidence>
<keyword evidence="2" id="KW-1185">Reference proteome</keyword>
<sequence>MTDKASRVDRYLTLTRQTLPDSARSRDWPVVNDHCFQRIILDHISGGVWYDHINRPAYKNMTDAQLAQAIKLAEDILHGRAYLHAMNRQSLKWRGKLRQ</sequence>
<evidence type="ECO:0008006" key="3">
    <source>
        <dbReference type="Google" id="ProtNLM"/>
    </source>
</evidence>
<proteinExistence type="predicted"/>
<dbReference type="AlphaFoldDB" id="A0A1Y5SWS9"/>
<reference evidence="1 2" key="1">
    <citation type="submission" date="2017-03" db="EMBL/GenBank/DDBJ databases">
        <authorList>
            <person name="Afonso C.L."/>
            <person name="Miller P.J."/>
            <person name="Scott M.A."/>
            <person name="Spackman E."/>
            <person name="Goraichik I."/>
            <person name="Dimitrov K.M."/>
            <person name="Suarez D.L."/>
            <person name="Swayne D.E."/>
        </authorList>
    </citation>
    <scope>NUCLEOTIDE SEQUENCE [LARGE SCALE GENOMIC DNA]</scope>
    <source>
        <strain evidence="1 2">CECT 8397</strain>
    </source>
</reference>
<dbReference type="RefSeq" id="WP_235000743.1">
    <property type="nucleotide sequence ID" value="NZ_FWFT01000004.1"/>
</dbReference>
<name>A0A1Y5SWS9_9RHOB</name>
<organism evidence="1 2">
    <name type="scientific">Pseudooctadecabacter jejudonensis</name>
    <dbReference type="NCBI Taxonomy" id="1391910"/>
    <lineage>
        <taxon>Bacteria</taxon>
        <taxon>Pseudomonadati</taxon>
        <taxon>Pseudomonadota</taxon>
        <taxon>Alphaproteobacteria</taxon>
        <taxon>Rhodobacterales</taxon>
        <taxon>Paracoccaceae</taxon>
        <taxon>Pseudooctadecabacter</taxon>
    </lineage>
</organism>
<accession>A0A1Y5SWS9</accession>
<gene>
    <name evidence="1" type="ORF">PSJ8397_02622</name>
</gene>
<protein>
    <recommendedName>
        <fullName evidence="3">GCN5-related N-acetyltransferase</fullName>
    </recommendedName>
</protein>